<proteinExistence type="predicted"/>
<reference evidence="2" key="1">
    <citation type="submission" date="2014-11" db="EMBL/GenBank/DDBJ databases">
        <authorList>
            <person name="Amaro Gonzalez C."/>
        </authorList>
    </citation>
    <scope>NUCLEOTIDE SEQUENCE</scope>
</reference>
<keyword evidence="1" id="KW-0812">Transmembrane</keyword>
<name>A0A0E9ULT1_ANGAN</name>
<evidence type="ECO:0000313" key="2">
    <source>
        <dbReference type="EMBL" id="JAH66220.1"/>
    </source>
</evidence>
<reference evidence="2" key="2">
    <citation type="journal article" date="2015" name="Fish Shellfish Immunol.">
        <title>Early steps in the European eel (Anguilla anguilla)-Vibrio vulnificus interaction in the gills: Role of the RtxA13 toxin.</title>
        <authorList>
            <person name="Callol A."/>
            <person name="Pajuelo D."/>
            <person name="Ebbesson L."/>
            <person name="Teles M."/>
            <person name="MacKenzie S."/>
            <person name="Amaro C."/>
        </authorList>
    </citation>
    <scope>NUCLEOTIDE SEQUENCE</scope>
</reference>
<sequence length="49" mass="5733">MFNQTYQVKFIFEIFEHMAGSIVIVILCFCHFVIPISSPMPLPLRLFLT</sequence>
<protein>
    <submittedName>
        <fullName evidence="2">Uncharacterized protein</fullName>
    </submittedName>
</protein>
<feature type="transmembrane region" description="Helical" evidence="1">
    <location>
        <begin position="12"/>
        <end position="34"/>
    </location>
</feature>
<organism evidence="2">
    <name type="scientific">Anguilla anguilla</name>
    <name type="common">European freshwater eel</name>
    <name type="synonym">Muraena anguilla</name>
    <dbReference type="NCBI Taxonomy" id="7936"/>
    <lineage>
        <taxon>Eukaryota</taxon>
        <taxon>Metazoa</taxon>
        <taxon>Chordata</taxon>
        <taxon>Craniata</taxon>
        <taxon>Vertebrata</taxon>
        <taxon>Euteleostomi</taxon>
        <taxon>Actinopterygii</taxon>
        <taxon>Neopterygii</taxon>
        <taxon>Teleostei</taxon>
        <taxon>Anguilliformes</taxon>
        <taxon>Anguillidae</taxon>
        <taxon>Anguilla</taxon>
    </lineage>
</organism>
<evidence type="ECO:0000256" key="1">
    <source>
        <dbReference type="SAM" id="Phobius"/>
    </source>
</evidence>
<keyword evidence="1" id="KW-1133">Transmembrane helix</keyword>
<dbReference type="EMBL" id="GBXM01042357">
    <property type="protein sequence ID" value="JAH66220.1"/>
    <property type="molecule type" value="Transcribed_RNA"/>
</dbReference>
<keyword evidence="1" id="KW-0472">Membrane</keyword>
<dbReference type="AlphaFoldDB" id="A0A0E9ULT1"/>
<accession>A0A0E9ULT1</accession>